<accession>A0ABV4NIB8</accession>
<name>A0ABV4NIB8_9GAMM</name>
<dbReference type="Proteomes" id="UP001569414">
    <property type="component" value="Unassembled WGS sequence"/>
</dbReference>
<proteinExistence type="predicted"/>
<comment type="caution">
    <text evidence="1">The sequence shown here is derived from an EMBL/GenBank/DDBJ whole genome shotgun (WGS) entry which is preliminary data.</text>
</comment>
<gene>
    <name evidence="1" type="ORF">ACCI51_00160</name>
</gene>
<sequence>MDEKYKIQLLIDSPLFDADWYKAQHPDIESIKLTPEQHYLRYGWRMGRSPSALFCGESYQQSYPDVVQSNENPLVHYLRFGRREGREVQPLRHKTRMIQQDISMGIAQASSSKSDDQFQSGDRVCSQLDDTQWLLEKYFRRCHELEYQLMDGK</sequence>
<protein>
    <submittedName>
        <fullName evidence="1">Uncharacterized protein</fullName>
    </submittedName>
</protein>
<keyword evidence="2" id="KW-1185">Reference proteome</keyword>
<reference evidence="1 2" key="1">
    <citation type="submission" date="2024-08" db="EMBL/GenBank/DDBJ databases">
        <authorList>
            <person name="Ishaq N."/>
        </authorList>
    </citation>
    <scope>NUCLEOTIDE SEQUENCE [LARGE SCALE GENOMIC DNA]</scope>
    <source>
        <strain evidence="1 2">JCM 30400</strain>
    </source>
</reference>
<evidence type="ECO:0000313" key="2">
    <source>
        <dbReference type="Proteomes" id="UP001569414"/>
    </source>
</evidence>
<evidence type="ECO:0000313" key="1">
    <source>
        <dbReference type="EMBL" id="MFA0788939.1"/>
    </source>
</evidence>
<dbReference type="RefSeq" id="WP_371842174.1">
    <property type="nucleotide sequence ID" value="NZ_JBGMEL010000001.1"/>
</dbReference>
<organism evidence="1 2">
    <name type="scientific">Microbulbifer echini</name>
    <dbReference type="NCBI Taxonomy" id="1529067"/>
    <lineage>
        <taxon>Bacteria</taxon>
        <taxon>Pseudomonadati</taxon>
        <taxon>Pseudomonadota</taxon>
        <taxon>Gammaproteobacteria</taxon>
        <taxon>Cellvibrionales</taxon>
        <taxon>Microbulbiferaceae</taxon>
        <taxon>Microbulbifer</taxon>
    </lineage>
</organism>
<dbReference type="EMBL" id="JBGMEL010000001">
    <property type="protein sequence ID" value="MFA0788939.1"/>
    <property type="molecule type" value="Genomic_DNA"/>
</dbReference>